<dbReference type="Pfam" id="PF06283">
    <property type="entry name" value="ThuA"/>
    <property type="match status" value="1"/>
</dbReference>
<gene>
    <name evidence="3" type="ORF">DQG23_14380</name>
</gene>
<evidence type="ECO:0000259" key="2">
    <source>
        <dbReference type="Pfam" id="PF06283"/>
    </source>
</evidence>
<dbReference type="Proteomes" id="UP000250369">
    <property type="component" value="Unassembled WGS sequence"/>
</dbReference>
<feature type="region of interest" description="Disordered" evidence="1">
    <location>
        <begin position="222"/>
        <end position="248"/>
    </location>
</feature>
<name>A0A329MPN7_9BACL</name>
<dbReference type="AlphaFoldDB" id="A0A329MPN7"/>
<dbReference type="SUPFAM" id="SSF52317">
    <property type="entry name" value="Class I glutamine amidotransferase-like"/>
    <property type="match status" value="1"/>
</dbReference>
<evidence type="ECO:0000256" key="1">
    <source>
        <dbReference type="SAM" id="MobiDB-lite"/>
    </source>
</evidence>
<feature type="domain" description="ThuA-like" evidence="2">
    <location>
        <begin position="3"/>
        <end position="218"/>
    </location>
</feature>
<dbReference type="InterPro" id="IPR029010">
    <property type="entry name" value="ThuA-like"/>
</dbReference>
<proteinExistence type="predicted"/>
<organism evidence="3 4">
    <name type="scientific">Paenibacillus contaminans</name>
    <dbReference type="NCBI Taxonomy" id="450362"/>
    <lineage>
        <taxon>Bacteria</taxon>
        <taxon>Bacillati</taxon>
        <taxon>Bacillota</taxon>
        <taxon>Bacilli</taxon>
        <taxon>Bacillales</taxon>
        <taxon>Paenibacillaceae</taxon>
        <taxon>Paenibacillus</taxon>
    </lineage>
</organism>
<dbReference type="PIRSF" id="PIRSF030013">
    <property type="entry name" value="ThuA"/>
    <property type="match status" value="1"/>
</dbReference>
<dbReference type="InterPro" id="IPR009381">
    <property type="entry name" value="Trehalose_catabolism_ThuA_prok"/>
</dbReference>
<dbReference type="EMBL" id="QMFB01000007">
    <property type="protein sequence ID" value="RAV20693.1"/>
    <property type="molecule type" value="Genomic_DNA"/>
</dbReference>
<dbReference type="RefSeq" id="WP_113031551.1">
    <property type="nucleotide sequence ID" value="NZ_QMFB01000007.1"/>
</dbReference>
<comment type="caution">
    <text evidence="3">The sequence shown here is derived from an EMBL/GenBank/DDBJ whole genome shotgun (WGS) entry which is preliminary data.</text>
</comment>
<dbReference type="Gene3D" id="3.40.50.880">
    <property type="match status" value="1"/>
</dbReference>
<evidence type="ECO:0000313" key="3">
    <source>
        <dbReference type="EMBL" id="RAV20693.1"/>
    </source>
</evidence>
<keyword evidence="4" id="KW-1185">Reference proteome</keyword>
<accession>A0A329MPN7</accession>
<dbReference type="OrthoDB" id="252909at2"/>
<reference evidence="3 4" key="1">
    <citation type="journal article" date="2009" name="Int. J. Syst. Evol. Microbiol.">
        <title>Paenibacillus contaminans sp. nov., isolated from a contaminated laboratory plate.</title>
        <authorList>
            <person name="Chou J.H."/>
            <person name="Lee J.H."/>
            <person name="Lin M.C."/>
            <person name="Chang P.S."/>
            <person name="Arun A.B."/>
            <person name="Young C.C."/>
            <person name="Chen W.M."/>
        </authorList>
    </citation>
    <scope>NUCLEOTIDE SEQUENCE [LARGE SCALE GENOMIC DNA]</scope>
    <source>
        <strain evidence="3 4">CKOBP-6</strain>
    </source>
</reference>
<protein>
    <submittedName>
        <fullName evidence="3">Trehalose utilization protein ThuA</fullName>
    </submittedName>
</protein>
<dbReference type="InterPro" id="IPR029062">
    <property type="entry name" value="Class_I_gatase-like"/>
</dbReference>
<evidence type="ECO:0000313" key="4">
    <source>
        <dbReference type="Proteomes" id="UP000250369"/>
    </source>
</evidence>
<sequence>MIRVTIWNEYSHELRKEKVARIYPKGIHGAIADGLAPDGYSLRTATLNEPEHGLTDEVLRDTDVLIWWGHTKHEDVDDAIVQKVCDRVLAGMGFIALHSSHYSKVFRKLMGTSCTLSWRVADEKERLWVVNPAHPIARGVDRFFELEQEEMYGEFFDIPDPEELIFVSWFQGGEVFRSGCTFRRGSGKIFYFRPGHETYPTFHHPTVMQIISNGVRWAAPDPESVPYVRPEGPAPALEQVPNPKPLKP</sequence>